<evidence type="ECO:0000313" key="1">
    <source>
        <dbReference type="EMBL" id="CAG8753063.1"/>
    </source>
</evidence>
<keyword evidence="2" id="KW-1185">Reference proteome</keyword>
<organism evidence="1 2">
    <name type="scientific">Acaulospora colombiana</name>
    <dbReference type="NCBI Taxonomy" id="27376"/>
    <lineage>
        <taxon>Eukaryota</taxon>
        <taxon>Fungi</taxon>
        <taxon>Fungi incertae sedis</taxon>
        <taxon>Mucoromycota</taxon>
        <taxon>Glomeromycotina</taxon>
        <taxon>Glomeromycetes</taxon>
        <taxon>Diversisporales</taxon>
        <taxon>Acaulosporaceae</taxon>
        <taxon>Acaulospora</taxon>
    </lineage>
</organism>
<dbReference type="EMBL" id="CAJVPT010054285">
    <property type="protein sequence ID" value="CAG8753063.1"/>
    <property type="molecule type" value="Genomic_DNA"/>
</dbReference>
<name>A0ACA9QNE4_9GLOM</name>
<evidence type="ECO:0000313" key="2">
    <source>
        <dbReference type="Proteomes" id="UP000789525"/>
    </source>
</evidence>
<proteinExistence type="predicted"/>
<feature type="non-terminal residue" evidence="1">
    <location>
        <position position="1"/>
    </location>
</feature>
<feature type="non-terminal residue" evidence="1">
    <location>
        <position position="278"/>
    </location>
</feature>
<dbReference type="Proteomes" id="UP000789525">
    <property type="component" value="Unassembled WGS sequence"/>
</dbReference>
<reference evidence="1" key="1">
    <citation type="submission" date="2021-06" db="EMBL/GenBank/DDBJ databases">
        <authorList>
            <person name="Kallberg Y."/>
            <person name="Tangrot J."/>
            <person name="Rosling A."/>
        </authorList>
    </citation>
    <scope>NUCLEOTIDE SEQUENCE</scope>
    <source>
        <strain evidence="1">CL356</strain>
    </source>
</reference>
<gene>
    <name evidence="1" type="ORF">ACOLOM_LOCUS12802</name>
</gene>
<sequence length="278" mass="29069">SNSANGAAAKRKRLRTKVEVPPPSLPSEESSYGEYAPAMQNMDANAHYYTGQESGIEYSSYDGAHMQHVQPGFGTMSVTPQLSVGPSSNPSSHTTPPFSTVDPNVASGRAAQHPQMAHPNAVSAILEPVAGQHDIFEFSGLDANNLLGQMEIAISLPDDFLVDGLGLGLGEGGFNFDGADSGGGFAEFSNLASFDGLGNSSGDSGVNFGDYSMMDKGLVDPNALSLNEGMPSQHYPPPSLHINTQFTSDPSTIPMSAVSEQFNVTSPSQPSASDGNFY</sequence>
<comment type="caution">
    <text evidence="1">The sequence shown here is derived from an EMBL/GenBank/DDBJ whole genome shotgun (WGS) entry which is preliminary data.</text>
</comment>
<accession>A0ACA9QNE4</accession>
<protein>
    <submittedName>
        <fullName evidence="1">9184_t:CDS:1</fullName>
    </submittedName>
</protein>